<sequence length="438" mass="48965">MEQEASYDVETDLFLHDLQFLIATDEQVEDDFSLLCDLLDQASGSDTEPSVASSDVTKDMAGLALHQAPALSVPPAVTPPPQHVNLPTQETRPKRGGRNKYEQRQREELKALKAQVEALKAHLASTKASADESSLGSRNRGTPSPWEVAARDELLERNRAIAENKHLKDALADQATFVEQMQRLFNKKPRLAAASPDPASDEWQGYKLAAQLSLRVAAIHAIADRQYRRLQHAFIQAKLFHSIDAHRVSATPRIQADGTTLLEFKGQYTMDLAFPLVGRACWRAIRNYKPVVADAVYGTDEIDDHTVYQTFTTHVRGKHMHSNMIRKYYPEATRDVVVWRTVLEDALVPHMTRGAVNNKWGWLVAAPLPEDRSKSSLTYLFHAVVDDEDERGNEKPVGVPSEMMAASMANTKCLEEAVTEEIVRAYNESRNANATTNE</sequence>
<evidence type="ECO:0000313" key="3">
    <source>
        <dbReference type="EMBL" id="VFT96320.1"/>
    </source>
</evidence>
<dbReference type="OrthoDB" id="78645at2759"/>
<accession>A0A485LD13</accession>
<proteinExistence type="predicted"/>
<feature type="region of interest" description="Disordered" evidence="1">
    <location>
        <begin position="71"/>
        <end position="105"/>
    </location>
</feature>
<evidence type="ECO:0000313" key="4">
    <source>
        <dbReference type="Proteomes" id="UP000332933"/>
    </source>
</evidence>
<reference evidence="3 4" key="1">
    <citation type="submission" date="2019-03" db="EMBL/GenBank/DDBJ databases">
        <authorList>
            <person name="Gaulin E."/>
            <person name="Dumas B."/>
        </authorList>
    </citation>
    <scope>NUCLEOTIDE SEQUENCE [LARGE SCALE GENOMIC DNA]</scope>
    <source>
        <strain evidence="3">CBS 568.67</strain>
    </source>
</reference>
<feature type="compositionally biased region" description="Polar residues" evidence="1">
    <location>
        <begin position="126"/>
        <end position="142"/>
    </location>
</feature>
<gene>
    <name evidence="3" type="primary">Aste57867_19620</name>
    <name evidence="2" type="ORF">As57867_019556</name>
    <name evidence="3" type="ORF">ASTE57867_19620</name>
</gene>
<keyword evidence="4" id="KW-1185">Reference proteome</keyword>
<feature type="region of interest" description="Disordered" evidence="1">
    <location>
        <begin position="123"/>
        <end position="145"/>
    </location>
</feature>
<evidence type="ECO:0000256" key="1">
    <source>
        <dbReference type="SAM" id="MobiDB-lite"/>
    </source>
</evidence>
<organism evidence="3 4">
    <name type="scientific">Aphanomyces stellatus</name>
    <dbReference type="NCBI Taxonomy" id="120398"/>
    <lineage>
        <taxon>Eukaryota</taxon>
        <taxon>Sar</taxon>
        <taxon>Stramenopiles</taxon>
        <taxon>Oomycota</taxon>
        <taxon>Saprolegniomycetes</taxon>
        <taxon>Saprolegniales</taxon>
        <taxon>Verrucalvaceae</taxon>
        <taxon>Aphanomyces</taxon>
    </lineage>
</organism>
<evidence type="ECO:0000313" key="2">
    <source>
        <dbReference type="EMBL" id="KAF0688799.1"/>
    </source>
</evidence>
<dbReference type="Proteomes" id="UP000332933">
    <property type="component" value="Unassembled WGS sequence"/>
</dbReference>
<dbReference type="EMBL" id="CAADRA010006673">
    <property type="protein sequence ID" value="VFT96320.1"/>
    <property type="molecule type" value="Genomic_DNA"/>
</dbReference>
<protein>
    <submittedName>
        <fullName evidence="3">Aste57867_19620 protein</fullName>
    </submittedName>
</protein>
<dbReference type="EMBL" id="VJMH01006651">
    <property type="protein sequence ID" value="KAF0688799.1"/>
    <property type="molecule type" value="Genomic_DNA"/>
</dbReference>
<name>A0A485LD13_9STRA</name>
<reference evidence="2" key="2">
    <citation type="submission" date="2019-06" db="EMBL/GenBank/DDBJ databases">
        <title>Genomics analysis of Aphanomyces spp. identifies a new class of oomycete effector associated with host adaptation.</title>
        <authorList>
            <person name="Gaulin E."/>
        </authorList>
    </citation>
    <scope>NUCLEOTIDE SEQUENCE</scope>
    <source>
        <strain evidence="2">CBS 578.67</strain>
    </source>
</reference>
<dbReference type="AlphaFoldDB" id="A0A485LD13"/>